<feature type="region of interest" description="Disordered" evidence="2">
    <location>
        <begin position="158"/>
        <end position="184"/>
    </location>
</feature>
<accession>A0ABX0C6B2</accession>
<dbReference type="PROSITE" id="PS50911">
    <property type="entry name" value="CHAP"/>
    <property type="match status" value="1"/>
</dbReference>
<dbReference type="EMBL" id="WHZU01000001">
    <property type="protein sequence ID" value="NEH10494.1"/>
    <property type="molecule type" value="Genomic_DNA"/>
</dbReference>
<feature type="compositionally biased region" description="Polar residues" evidence="2">
    <location>
        <begin position="158"/>
        <end position="168"/>
    </location>
</feature>
<evidence type="ECO:0000256" key="1">
    <source>
        <dbReference type="SAM" id="Coils"/>
    </source>
</evidence>
<organism evidence="6 7">
    <name type="scientific">Bifidobacterium saimiriisciurei</name>
    <dbReference type="NCBI Taxonomy" id="2661627"/>
    <lineage>
        <taxon>Bacteria</taxon>
        <taxon>Bacillati</taxon>
        <taxon>Actinomycetota</taxon>
        <taxon>Actinomycetes</taxon>
        <taxon>Bifidobacteriales</taxon>
        <taxon>Bifidobacteriaceae</taxon>
        <taxon>Bifidobacterium</taxon>
    </lineage>
</organism>
<name>A0ABX0C6B2_9BIFI</name>
<evidence type="ECO:0000313" key="6">
    <source>
        <dbReference type="EMBL" id="NEH10723.1"/>
    </source>
</evidence>
<proteinExistence type="predicted"/>
<dbReference type="Pfam" id="PF05257">
    <property type="entry name" value="CHAP"/>
    <property type="match status" value="1"/>
</dbReference>
<gene>
    <name evidence="5" type="ORF">GFD18_00010</name>
    <name evidence="6" type="ORF">GFD18_01205</name>
</gene>
<feature type="chain" id="PRO_5045033898" evidence="3">
    <location>
        <begin position="25"/>
        <end position="478"/>
    </location>
</feature>
<keyword evidence="1" id="KW-0175">Coiled coil</keyword>
<dbReference type="EMBL" id="WHZU01000001">
    <property type="protein sequence ID" value="NEH10723.1"/>
    <property type="molecule type" value="Genomic_DNA"/>
</dbReference>
<feature type="compositionally biased region" description="Polar residues" evidence="2">
    <location>
        <begin position="269"/>
        <end position="287"/>
    </location>
</feature>
<sequence>MACLGLTLSMAVVNIAAPAPQAAAATPSYSQLAQSKAKKQSLQSKLSGVNSALAQKIIELDDLTNNQIPAAQKAANEAADAAESAQEEANAASARLEAAQKDKSDLEKKIKETGEDYDDAHAAVAELARDSFHGSAASDTMSMVTGAKNTDDFIKSMQSSAAVTRSESNAANDAANAQSTQMNRKDRLAAIEKQITELKTQAESDAAAAQKAAANAQAKTEQLNALRDKGTSQRTYLESQQSQLKSATAKEAAQIVLLQSQIDSYNRQLAAQKPSAQQQITANSGAQGSTRPSGSSSSSSSRPSTSTNTSRPSNSNSSHSSSSSSRPSNSGSSSNSSSRPSGMNYSVPGNCPQGSTYCYGHATGNVGNAYPWSQCTWWSYIRRGQLRLPVGSYLGNGQDWGNSARRLGYYVNNTPHVGAVMVFRAGQDGHSPIYGHVAIVERINSDGSVFVSEGGSIWQGNVHYDTLYDPYDHQYVHY</sequence>
<protein>
    <submittedName>
        <fullName evidence="6">CHAP domain-containing protein</fullName>
    </submittedName>
</protein>
<reference evidence="6 7" key="1">
    <citation type="submission" date="2019-10" db="EMBL/GenBank/DDBJ databases">
        <title>Bifidobacterium from non-human primates.</title>
        <authorList>
            <person name="Modesto M."/>
        </authorList>
    </citation>
    <scope>NUCLEOTIDE SEQUENCE [LARGE SCALE GENOMIC DNA]</scope>
    <source>
        <strain evidence="6 7">SMA1</strain>
    </source>
</reference>
<dbReference type="Proteomes" id="UP000475155">
    <property type="component" value="Unassembled WGS sequence"/>
</dbReference>
<feature type="signal peptide" evidence="3">
    <location>
        <begin position="1"/>
        <end position="24"/>
    </location>
</feature>
<dbReference type="InterPro" id="IPR007921">
    <property type="entry name" value="CHAP_dom"/>
</dbReference>
<evidence type="ECO:0000259" key="4">
    <source>
        <dbReference type="PROSITE" id="PS50911"/>
    </source>
</evidence>
<evidence type="ECO:0000256" key="2">
    <source>
        <dbReference type="SAM" id="MobiDB-lite"/>
    </source>
</evidence>
<evidence type="ECO:0000313" key="5">
    <source>
        <dbReference type="EMBL" id="NEH10494.1"/>
    </source>
</evidence>
<feature type="compositionally biased region" description="Low complexity" evidence="2">
    <location>
        <begin position="74"/>
        <end position="97"/>
    </location>
</feature>
<evidence type="ECO:0000313" key="7">
    <source>
        <dbReference type="Proteomes" id="UP000475155"/>
    </source>
</evidence>
<dbReference type="Gene3D" id="3.90.1720.10">
    <property type="entry name" value="endopeptidase domain like (from Nostoc punctiforme)"/>
    <property type="match status" value="1"/>
</dbReference>
<feature type="region of interest" description="Disordered" evidence="2">
    <location>
        <begin position="74"/>
        <end position="105"/>
    </location>
</feature>
<comment type="caution">
    <text evidence="6">The sequence shown here is derived from an EMBL/GenBank/DDBJ whole genome shotgun (WGS) entry which is preliminary data.</text>
</comment>
<dbReference type="InterPro" id="IPR038765">
    <property type="entry name" value="Papain-like_cys_pep_sf"/>
</dbReference>
<feature type="domain" description="Peptidase C51" evidence="4">
    <location>
        <begin position="350"/>
        <end position="478"/>
    </location>
</feature>
<keyword evidence="3" id="KW-0732">Signal</keyword>
<feature type="region of interest" description="Disordered" evidence="2">
    <location>
        <begin position="269"/>
        <end position="347"/>
    </location>
</feature>
<feature type="coiled-coil region" evidence="1">
    <location>
        <begin position="199"/>
        <end position="229"/>
    </location>
</feature>
<dbReference type="SUPFAM" id="SSF54001">
    <property type="entry name" value="Cysteine proteinases"/>
    <property type="match status" value="1"/>
</dbReference>
<keyword evidence="7" id="KW-1185">Reference proteome</keyword>
<feature type="compositionally biased region" description="Low complexity" evidence="2">
    <location>
        <begin position="288"/>
        <end position="342"/>
    </location>
</feature>
<evidence type="ECO:0000256" key="3">
    <source>
        <dbReference type="SAM" id="SignalP"/>
    </source>
</evidence>